<accession>A0ABT6H7K7</accession>
<dbReference type="EMBL" id="JARULN010000012">
    <property type="protein sequence ID" value="MDG5754758.1"/>
    <property type="molecule type" value="Genomic_DNA"/>
</dbReference>
<sequence length="79" mass="9180">MKLIQYTLFNALFYMLLYIFIWKPSIVLITESTVSALLPVFGAIGFALLFTHVLRNVDKRLYVYSHIPCLFVLALLLLR</sequence>
<dbReference type="RefSeq" id="WP_247084195.1">
    <property type="nucleotide sequence ID" value="NZ_JARRRY010000012.1"/>
</dbReference>
<proteinExistence type="predicted"/>
<organism evidence="2 3">
    <name type="scientific">Ectobacillus antri</name>
    <dbReference type="NCBI Taxonomy" id="2486280"/>
    <lineage>
        <taxon>Bacteria</taxon>
        <taxon>Bacillati</taxon>
        <taxon>Bacillota</taxon>
        <taxon>Bacilli</taxon>
        <taxon>Bacillales</taxon>
        <taxon>Bacillaceae</taxon>
        <taxon>Ectobacillus</taxon>
    </lineage>
</organism>
<keyword evidence="3" id="KW-1185">Reference proteome</keyword>
<name>A0ABT6H7K7_9BACI</name>
<gene>
    <name evidence="2" type="ORF">P6P90_12350</name>
</gene>
<evidence type="ECO:0000313" key="2">
    <source>
        <dbReference type="EMBL" id="MDG5754758.1"/>
    </source>
</evidence>
<evidence type="ECO:0000256" key="1">
    <source>
        <dbReference type="SAM" id="Phobius"/>
    </source>
</evidence>
<reference evidence="2 3" key="1">
    <citation type="submission" date="2023-04" db="EMBL/GenBank/DDBJ databases">
        <title>Ectobacillus antri isolated from activated sludge.</title>
        <authorList>
            <person name="Yan P."/>
            <person name="Liu X."/>
        </authorList>
    </citation>
    <scope>NUCLEOTIDE SEQUENCE [LARGE SCALE GENOMIC DNA]</scope>
    <source>
        <strain evidence="2 3">C18H</strain>
    </source>
</reference>
<protein>
    <submittedName>
        <fullName evidence="2">Uncharacterized protein</fullName>
    </submittedName>
</protein>
<keyword evidence="1" id="KW-0812">Transmembrane</keyword>
<keyword evidence="1" id="KW-0472">Membrane</keyword>
<feature type="transmembrane region" description="Helical" evidence="1">
    <location>
        <begin position="36"/>
        <end position="54"/>
    </location>
</feature>
<evidence type="ECO:0000313" key="3">
    <source>
        <dbReference type="Proteomes" id="UP001218246"/>
    </source>
</evidence>
<keyword evidence="1" id="KW-1133">Transmembrane helix</keyword>
<comment type="caution">
    <text evidence="2">The sequence shown here is derived from an EMBL/GenBank/DDBJ whole genome shotgun (WGS) entry which is preliminary data.</text>
</comment>
<dbReference type="Proteomes" id="UP001218246">
    <property type="component" value="Unassembled WGS sequence"/>
</dbReference>
<feature type="transmembrane region" description="Helical" evidence="1">
    <location>
        <begin position="61"/>
        <end position="78"/>
    </location>
</feature>
<feature type="transmembrane region" description="Helical" evidence="1">
    <location>
        <begin position="12"/>
        <end position="30"/>
    </location>
</feature>